<sequence>MTTVVLLHSALGLTHHVREWADSLREDGHHVVTPDMFGGETFHDLDAAVAFVDAEGGPGAFTHAVLSQTIDLDGPRVYAGFSLGGAVAEILALTRPDAVGLVVMHGAMSPAWFGVDAWPDGLRAQLHYASRDPWVEDDENAAFLAIADGACDTFVYDGDGHLFAFEGWHEYDDEAAHQMHEHVTDFLSSIG</sequence>
<dbReference type="GO" id="GO:0016787">
    <property type="term" value="F:hydrolase activity"/>
    <property type="evidence" value="ECO:0007669"/>
    <property type="project" value="UniProtKB-KW"/>
</dbReference>
<protein>
    <submittedName>
        <fullName evidence="2">Dienelactone hydrolase family protein</fullName>
    </submittedName>
</protein>
<accession>A0ABT8GI95</accession>
<dbReference type="Pfam" id="PF01738">
    <property type="entry name" value="DLH"/>
    <property type="match status" value="1"/>
</dbReference>
<dbReference type="InterPro" id="IPR002925">
    <property type="entry name" value="Dienelactn_hydro"/>
</dbReference>
<dbReference type="Gene3D" id="3.40.50.1820">
    <property type="entry name" value="alpha/beta hydrolase"/>
    <property type="match status" value="1"/>
</dbReference>
<comment type="caution">
    <text evidence="2">The sequence shown here is derived from an EMBL/GenBank/DDBJ whole genome shotgun (WGS) entry which is preliminary data.</text>
</comment>
<proteinExistence type="predicted"/>
<keyword evidence="2" id="KW-0378">Hydrolase</keyword>
<dbReference type="PANTHER" id="PTHR46623">
    <property type="entry name" value="CARBOXYMETHYLENEBUTENOLIDASE-RELATED"/>
    <property type="match status" value="1"/>
</dbReference>
<dbReference type="Proteomes" id="UP001172708">
    <property type="component" value="Unassembled WGS sequence"/>
</dbReference>
<gene>
    <name evidence="2" type="ORF">QQX02_06965</name>
</gene>
<evidence type="ECO:0000313" key="2">
    <source>
        <dbReference type="EMBL" id="MDN4480661.1"/>
    </source>
</evidence>
<dbReference type="EMBL" id="JAUHQA010000001">
    <property type="protein sequence ID" value="MDN4480661.1"/>
    <property type="molecule type" value="Genomic_DNA"/>
</dbReference>
<organism evidence="2 3">
    <name type="scientific">Demequina muriae</name>
    <dbReference type="NCBI Taxonomy" id="3051664"/>
    <lineage>
        <taxon>Bacteria</taxon>
        <taxon>Bacillati</taxon>
        <taxon>Actinomycetota</taxon>
        <taxon>Actinomycetes</taxon>
        <taxon>Micrococcales</taxon>
        <taxon>Demequinaceae</taxon>
        <taxon>Demequina</taxon>
    </lineage>
</organism>
<evidence type="ECO:0000313" key="3">
    <source>
        <dbReference type="Proteomes" id="UP001172708"/>
    </source>
</evidence>
<dbReference type="InterPro" id="IPR029058">
    <property type="entry name" value="AB_hydrolase_fold"/>
</dbReference>
<dbReference type="PANTHER" id="PTHR46623:SF6">
    <property type="entry name" value="ALPHA_BETA-HYDROLASES SUPERFAMILY PROTEIN"/>
    <property type="match status" value="1"/>
</dbReference>
<dbReference type="RefSeq" id="WP_301142110.1">
    <property type="nucleotide sequence ID" value="NZ_JAUHQA010000001.1"/>
</dbReference>
<name>A0ABT8GI95_9MICO</name>
<dbReference type="InterPro" id="IPR051049">
    <property type="entry name" value="Dienelactone_hydrolase-like"/>
</dbReference>
<dbReference type="SUPFAM" id="SSF53474">
    <property type="entry name" value="alpha/beta-Hydrolases"/>
    <property type="match status" value="1"/>
</dbReference>
<reference evidence="2" key="1">
    <citation type="submission" date="2023-06" db="EMBL/GenBank/DDBJ databases">
        <title>Egi l300058.</title>
        <authorList>
            <person name="Gao L."/>
            <person name="Fang B.-Z."/>
            <person name="Li W.-J."/>
        </authorList>
    </citation>
    <scope>NUCLEOTIDE SEQUENCE</scope>
    <source>
        <strain evidence="2">EGI L300058</strain>
    </source>
</reference>
<keyword evidence="3" id="KW-1185">Reference proteome</keyword>
<evidence type="ECO:0000259" key="1">
    <source>
        <dbReference type="Pfam" id="PF01738"/>
    </source>
</evidence>
<feature type="domain" description="Dienelactone hydrolase" evidence="1">
    <location>
        <begin position="3"/>
        <end position="189"/>
    </location>
</feature>